<dbReference type="Gene3D" id="3.10.20.90">
    <property type="entry name" value="Phosphatidylinositol 3-kinase Catalytic Subunit, Chain A, domain 1"/>
    <property type="match status" value="1"/>
</dbReference>
<comment type="caution">
    <text evidence="3">The sequence shown here is derived from an EMBL/GenBank/DDBJ whole genome shotgun (WGS) entry which is preliminary data.</text>
</comment>
<dbReference type="SMART" id="SM00213">
    <property type="entry name" value="UBQ"/>
    <property type="match status" value="1"/>
</dbReference>
<feature type="compositionally biased region" description="Low complexity" evidence="1">
    <location>
        <begin position="511"/>
        <end position="524"/>
    </location>
</feature>
<feature type="compositionally biased region" description="Low complexity" evidence="1">
    <location>
        <begin position="572"/>
        <end position="597"/>
    </location>
</feature>
<feature type="compositionally biased region" description="Polar residues" evidence="1">
    <location>
        <begin position="554"/>
        <end position="571"/>
    </location>
</feature>
<dbReference type="OrthoDB" id="419317at2759"/>
<gene>
    <name evidence="3" type="ORF">AYI69_g395</name>
</gene>
<dbReference type="PROSITE" id="PS50053">
    <property type="entry name" value="UBIQUITIN_2"/>
    <property type="match status" value="1"/>
</dbReference>
<evidence type="ECO:0000313" key="4">
    <source>
        <dbReference type="Proteomes" id="UP000187429"/>
    </source>
</evidence>
<protein>
    <recommendedName>
        <fullName evidence="2">Ubiquitin-like domain-containing protein</fullName>
    </recommendedName>
</protein>
<feature type="compositionally biased region" description="Polar residues" evidence="1">
    <location>
        <begin position="844"/>
        <end position="861"/>
    </location>
</feature>
<feature type="region of interest" description="Disordered" evidence="1">
    <location>
        <begin position="764"/>
        <end position="867"/>
    </location>
</feature>
<evidence type="ECO:0000256" key="1">
    <source>
        <dbReference type="SAM" id="MobiDB-lite"/>
    </source>
</evidence>
<evidence type="ECO:0000313" key="3">
    <source>
        <dbReference type="EMBL" id="OMJ30067.1"/>
    </source>
</evidence>
<feature type="region of interest" description="Disordered" evidence="1">
    <location>
        <begin position="85"/>
        <end position="119"/>
    </location>
</feature>
<feature type="region of interest" description="Disordered" evidence="1">
    <location>
        <begin position="643"/>
        <end position="684"/>
    </location>
</feature>
<reference evidence="4" key="1">
    <citation type="submission" date="2017-01" db="EMBL/GenBank/DDBJ databases">
        <authorList>
            <person name="Wang Y."/>
            <person name="White M."/>
            <person name="Kvist S."/>
            <person name="Moncalvo J.-M."/>
        </authorList>
    </citation>
    <scope>NUCLEOTIDE SEQUENCE [LARGE SCALE GENOMIC DNA]</scope>
    <source>
        <strain evidence="4">ID-206-W2</strain>
    </source>
</reference>
<feature type="compositionally biased region" description="Polar residues" evidence="1">
    <location>
        <begin position="498"/>
        <end position="510"/>
    </location>
</feature>
<dbReference type="InterPro" id="IPR029071">
    <property type="entry name" value="Ubiquitin-like_domsf"/>
</dbReference>
<dbReference type="EMBL" id="LSSM01000087">
    <property type="protein sequence ID" value="OMJ30067.1"/>
    <property type="molecule type" value="Genomic_DNA"/>
</dbReference>
<proteinExistence type="predicted"/>
<keyword evidence="4" id="KW-1185">Reference proteome</keyword>
<accession>A0A1R1YT61</accession>
<name>A0A1R1YT61_9FUNG</name>
<feature type="compositionally biased region" description="Low complexity" evidence="1">
    <location>
        <begin position="672"/>
        <end position="681"/>
    </location>
</feature>
<feature type="compositionally biased region" description="Low complexity" evidence="1">
    <location>
        <begin position="89"/>
        <end position="119"/>
    </location>
</feature>
<dbReference type="Pfam" id="PF00240">
    <property type="entry name" value="ubiquitin"/>
    <property type="match status" value="1"/>
</dbReference>
<feature type="region of interest" description="Disordered" evidence="1">
    <location>
        <begin position="298"/>
        <end position="326"/>
    </location>
</feature>
<feature type="region of interest" description="Disordered" evidence="1">
    <location>
        <begin position="166"/>
        <end position="211"/>
    </location>
</feature>
<feature type="compositionally biased region" description="Polar residues" evidence="1">
    <location>
        <begin position="202"/>
        <end position="211"/>
    </location>
</feature>
<organism evidence="3 4">
    <name type="scientific">Smittium culicis</name>
    <dbReference type="NCBI Taxonomy" id="133412"/>
    <lineage>
        <taxon>Eukaryota</taxon>
        <taxon>Fungi</taxon>
        <taxon>Fungi incertae sedis</taxon>
        <taxon>Zoopagomycota</taxon>
        <taxon>Kickxellomycotina</taxon>
        <taxon>Harpellomycetes</taxon>
        <taxon>Harpellales</taxon>
        <taxon>Legeriomycetaceae</taxon>
        <taxon>Smittium</taxon>
    </lineage>
</organism>
<feature type="region of interest" description="Disordered" evidence="1">
    <location>
        <begin position="707"/>
        <end position="736"/>
    </location>
</feature>
<evidence type="ECO:0000259" key="2">
    <source>
        <dbReference type="PROSITE" id="PS50053"/>
    </source>
</evidence>
<feature type="compositionally biased region" description="Low complexity" evidence="1">
    <location>
        <begin position="807"/>
        <end position="821"/>
    </location>
</feature>
<dbReference type="AlphaFoldDB" id="A0A1R1YT61"/>
<feature type="compositionally biased region" description="Low complexity" evidence="1">
    <location>
        <begin position="376"/>
        <end position="388"/>
    </location>
</feature>
<feature type="compositionally biased region" description="Polar residues" evidence="1">
    <location>
        <begin position="711"/>
        <end position="724"/>
    </location>
</feature>
<feature type="compositionally biased region" description="Polar residues" evidence="1">
    <location>
        <begin position="643"/>
        <end position="671"/>
    </location>
</feature>
<feature type="compositionally biased region" description="Polar residues" evidence="1">
    <location>
        <begin position="787"/>
        <end position="796"/>
    </location>
</feature>
<feature type="region of interest" description="Disordered" evidence="1">
    <location>
        <begin position="493"/>
        <end position="528"/>
    </location>
</feature>
<feature type="region of interest" description="Disordered" evidence="1">
    <location>
        <begin position="364"/>
        <end position="390"/>
    </location>
</feature>
<feature type="compositionally biased region" description="Polar residues" evidence="1">
    <location>
        <begin position="364"/>
        <end position="375"/>
    </location>
</feature>
<feature type="compositionally biased region" description="Polar residues" evidence="1">
    <location>
        <begin position="298"/>
        <end position="325"/>
    </location>
</feature>
<feature type="domain" description="Ubiquitin-like" evidence="2">
    <location>
        <begin position="32"/>
        <end position="89"/>
    </location>
</feature>
<feature type="region of interest" description="Disordered" evidence="1">
    <location>
        <begin position="448"/>
        <end position="467"/>
    </location>
</feature>
<dbReference type="SUPFAM" id="SSF54236">
    <property type="entry name" value="Ubiquitin-like"/>
    <property type="match status" value="1"/>
</dbReference>
<dbReference type="InterPro" id="IPR000626">
    <property type="entry name" value="Ubiquitin-like_dom"/>
</dbReference>
<dbReference type="Proteomes" id="UP000187429">
    <property type="component" value="Unassembled WGS sequence"/>
</dbReference>
<feature type="region of interest" description="Disordered" evidence="1">
    <location>
        <begin position="554"/>
        <end position="612"/>
    </location>
</feature>
<dbReference type="CDD" id="cd17039">
    <property type="entry name" value="Ubl_ubiquitin_like"/>
    <property type="match status" value="1"/>
</dbReference>
<sequence length="867" mass="93076">MTDSAQEESFLKVKALLDGQESIFQVSIAVNDNTLGELKKKLSELSGVEESRQRLIYLGRALVSEESKLSDLGILQNHTLLMVERPKDSTSPGSISNPNGPSSSNDTSNNTTRTANSISINGVPILPTAVGSNPDPLASIPRSFPQRGFSVFMLSEPTTFVRRQYTSNNNSVPISRFTGPPPPPRTTGTRNPPRQRSRDTTPRNTANNTNLASDLAGQNFATDLANNVYPSIRQLHGNSNWQTTSQTIQNSSDSTARIDDFFNPSMYDSVNSSLSEISSYIDSQTNAATSFIYQSLNSDSGANSSASQPPSRATTPSTQSNNSDLQILGSHGRNLIDLADVLLAASQSLRTLGGNMIRSSLASNNLSTPTDGNVNSSSANISSSSSESQPMDVVNNHISTSPANSNSDYNLQDELFNVIRVLPNISRASSNAIHFLTSSLSRLNLVNSQNQRDSPFSSSRTTSNMGNDRFSSAHEGMSQLHSSHPVRISYSTREEPVSVTTENNNSTPQLNSNSNSTGTINISTRPDNNFSRASNIHITLNTSIPGRIIQNISIGSNPNQSTRVISDQTPHSNFNSNATSQSSSTESESTNLSADTPTAPPSNPAPTVTSIPAPPIIPVIPLVDLGSIYFPLLEQNIGLNTNNTQNEDANASLDNPISQNSAQNPTSETIGSSNSLHSLSSQHERPINLQLSNSEIRLSATTPAPVAIPGLSSTAGNTNNQTSRLIPEPTRSDPLGFNGSFLNLANRLGDARSMINDANTLNVNTPQIGLSPTRIFRPTPETEDIFSRNTIDSVTDTTRDQSSETTTSSRPYTSLNSSSLSSEHRSSSHSLFTNNDISSERSGSRLSNTRPSSPEPSFSQQKRSKNN</sequence>